<evidence type="ECO:0000313" key="4">
    <source>
        <dbReference type="Proteomes" id="UP000683925"/>
    </source>
</evidence>
<dbReference type="Proteomes" id="UP000683925">
    <property type="component" value="Unassembled WGS sequence"/>
</dbReference>
<gene>
    <name evidence="3" type="ORF">POCTA_138.1.T0680137</name>
</gene>
<feature type="compositionally biased region" description="Polar residues" evidence="2">
    <location>
        <begin position="490"/>
        <end position="503"/>
    </location>
</feature>
<keyword evidence="4" id="KW-1185">Reference proteome</keyword>
<dbReference type="EMBL" id="CAJJDP010000067">
    <property type="protein sequence ID" value="CAD8177114.1"/>
    <property type="molecule type" value="Genomic_DNA"/>
</dbReference>
<dbReference type="OrthoDB" id="311279at2759"/>
<feature type="coiled-coil region" evidence="1">
    <location>
        <begin position="125"/>
        <end position="451"/>
    </location>
</feature>
<dbReference type="OMA" id="CESWRVE"/>
<evidence type="ECO:0000313" key="3">
    <source>
        <dbReference type="EMBL" id="CAD8177114.1"/>
    </source>
</evidence>
<keyword evidence="1" id="KW-0175">Coiled coil</keyword>
<organism evidence="3 4">
    <name type="scientific">Paramecium octaurelia</name>
    <dbReference type="NCBI Taxonomy" id="43137"/>
    <lineage>
        <taxon>Eukaryota</taxon>
        <taxon>Sar</taxon>
        <taxon>Alveolata</taxon>
        <taxon>Ciliophora</taxon>
        <taxon>Intramacronucleata</taxon>
        <taxon>Oligohymenophorea</taxon>
        <taxon>Peniculida</taxon>
        <taxon>Parameciidae</taxon>
        <taxon>Paramecium</taxon>
    </lineage>
</organism>
<sequence>MQQQYEGLIEENTQLKKAIISSKAVISRKINEYETLQAINEELKSNLDKMRMENQDLLQKYRIALHDKKQTEQQFDNATKNWKLLIEQKQREIEEIQSRLTPAFDQDMMRIKLLNELDLPHRQQLEQKQLEIEKLNETIYQLKRKIDLEISRVETIQIDKDKEMKLLSEKHKLDLADLQHQISDLTKQVEDNKDRDTIRRLRKDLEEYKLKFSATDTENEELRNERDKIREEKNDIMIKFARQLDSERNDKRQFKSDFDKLQVRTRFLEDEYRKEKQRREQVATDFEILKTEKDQLLIDLRKKDDTIHYLQRKITDMEEEQVEQEQKVQDKLTRLYQDEHDKYLQERNKAVTLQKDVDNLKKRFSDLQDDYKVLRDRYQKENTENKDSIRVQNEEIEKLKKTVSQQTKEIGELERSHKNKEEQLHDIENENETIKRRNRELQHRIQLIEVNPIPTPVQTQPIMNQSQIPTVTQVPQFVQQVQEQFDTTKPNKQSTPIQSENDPQNQQQMQAQKQSLQQITEENRSLISKNKKLNKKLKIANEKILELSMKNTILEKQLQRKHSQPPVQDIDRSNFGLHAHSQSPIKQDSFQQLGNETVQQRQQQQQMIHTDTRLDRYDKQDKQDRQERQTRQDRFAQQSQEKYRPRDQSAVDARGAQGHPISIRDDDLLSKVMMLTDASGQNKYW</sequence>
<name>A0A8S1VIQ9_PAROT</name>
<dbReference type="AlphaFoldDB" id="A0A8S1VIQ9"/>
<reference evidence="3" key="1">
    <citation type="submission" date="2021-01" db="EMBL/GenBank/DDBJ databases">
        <authorList>
            <consortium name="Genoscope - CEA"/>
            <person name="William W."/>
        </authorList>
    </citation>
    <scope>NUCLEOTIDE SEQUENCE</scope>
</reference>
<feature type="region of interest" description="Disordered" evidence="2">
    <location>
        <begin position="484"/>
        <end position="519"/>
    </location>
</feature>
<evidence type="ECO:0000256" key="1">
    <source>
        <dbReference type="SAM" id="Coils"/>
    </source>
</evidence>
<protein>
    <submittedName>
        <fullName evidence="3">Uncharacterized protein</fullName>
    </submittedName>
</protein>
<feature type="region of interest" description="Disordered" evidence="2">
    <location>
        <begin position="594"/>
        <end position="662"/>
    </location>
</feature>
<accession>A0A8S1VIQ9</accession>
<comment type="caution">
    <text evidence="3">The sequence shown here is derived from an EMBL/GenBank/DDBJ whole genome shotgun (WGS) entry which is preliminary data.</text>
</comment>
<proteinExistence type="predicted"/>
<feature type="coiled-coil region" evidence="1">
    <location>
        <begin position="26"/>
        <end position="99"/>
    </location>
</feature>
<feature type="compositionally biased region" description="Low complexity" evidence="2">
    <location>
        <begin position="504"/>
        <end position="518"/>
    </location>
</feature>
<evidence type="ECO:0000256" key="2">
    <source>
        <dbReference type="SAM" id="MobiDB-lite"/>
    </source>
</evidence>
<feature type="compositionally biased region" description="Basic and acidic residues" evidence="2">
    <location>
        <begin position="610"/>
        <end position="634"/>
    </location>
</feature>